<organism evidence="3">
    <name type="scientific">Laccaria bicolor (strain S238N-H82 / ATCC MYA-4686)</name>
    <name type="common">Bicoloured deceiver</name>
    <name type="synonym">Laccaria laccata var. bicolor</name>
    <dbReference type="NCBI Taxonomy" id="486041"/>
    <lineage>
        <taxon>Eukaryota</taxon>
        <taxon>Fungi</taxon>
        <taxon>Dikarya</taxon>
        <taxon>Basidiomycota</taxon>
        <taxon>Agaricomycotina</taxon>
        <taxon>Agaricomycetes</taxon>
        <taxon>Agaricomycetidae</taxon>
        <taxon>Agaricales</taxon>
        <taxon>Agaricineae</taxon>
        <taxon>Hydnangiaceae</taxon>
        <taxon>Laccaria</taxon>
    </lineage>
</organism>
<keyword evidence="3" id="KW-1185">Reference proteome</keyword>
<dbReference type="GeneID" id="6082430"/>
<accession>B0DSK9</accession>
<feature type="compositionally biased region" description="Acidic residues" evidence="1">
    <location>
        <begin position="138"/>
        <end position="147"/>
    </location>
</feature>
<name>B0DSK9_LACBS</name>
<dbReference type="EMBL" id="DS547130">
    <property type="protein sequence ID" value="EDR02490.1"/>
    <property type="molecule type" value="Genomic_DNA"/>
</dbReference>
<reference evidence="2 3" key="1">
    <citation type="journal article" date="2008" name="Nature">
        <title>The genome of Laccaria bicolor provides insights into mycorrhizal symbiosis.</title>
        <authorList>
            <person name="Martin F."/>
            <person name="Aerts A."/>
            <person name="Ahren D."/>
            <person name="Brun A."/>
            <person name="Danchin E.G.J."/>
            <person name="Duchaussoy F."/>
            <person name="Gibon J."/>
            <person name="Kohler A."/>
            <person name="Lindquist E."/>
            <person name="Pereda V."/>
            <person name="Salamov A."/>
            <person name="Shapiro H.J."/>
            <person name="Wuyts J."/>
            <person name="Blaudez D."/>
            <person name="Buee M."/>
            <person name="Brokstein P."/>
            <person name="Canbaeck B."/>
            <person name="Cohen D."/>
            <person name="Courty P.E."/>
            <person name="Coutinho P.M."/>
            <person name="Delaruelle C."/>
            <person name="Detter J.C."/>
            <person name="Deveau A."/>
            <person name="DiFazio S."/>
            <person name="Duplessis S."/>
            <person name="Fraissinet-Tachet L."/>
            <person name="Lucic E."/>
            <person name="Frey-Klett P."/>
            <person name="Fourrey C."/>
            <person name="Feussner I."/>
            <person name="Gay G."/>
            <person name="Grimwood J."/>
            <person name="Hoegger P.J."/>
            <person name="Jain P."/>
            <person name="Kilaru S."/>
            <person name="Labbe J."/>
            <person name="Lin Y.C."/>
            <person name="Legue V."/>
            <person name="Le Tacon F."/>
            <person name="Marmeisse R."/>
            <person name="Melayah D."/>
            <person name="Montanini B."/>
            <person name="Muratet M."/>
            <person name="Nehls U."/>
            <person name="Niculita-Hirzel H."/>
            <person name="Oudot-Le Secq M.P."/>
            <person name="Peter M."/>
            <person name="Quesneville H."/>
            <person name="Rajashekar B."/>
            <person name="Reich M."/>
            <person name="Rouhier N."/>
            <person name="Schmutz J."/>
            <person name="Yin T."/>
            <person name="Chalot M."/>
            <person name="Henrissat B."/>
            <person name="Kuees U."/>
            <person name="Lucas S."/>
            <person name="Van de Peer Y."/>
            <person name="Podila G.K."/>
            <person name="Polle A."/>
            <person name="Pukkila P.J."/>
            <person name="Richardson P.M."/>
            <person name="Rouze P."/>
            <person name="Sanders I.R."/>
            <person name="Stajich J.E."/>
            <person name="Tunlid A."/>
            <person name="Tuskan G."/>
            <person name="Grigoriev I.V."/>
        </authorList>
    </citation>
    <scope>NUCLEOTIDE SEQUENCE [LARGE SCALE GENOMIC DNA]</scope>
    <source>
        <strain evidence="3">S238N-H82 / ATCC MYA-4686</strain>
    </source>
</reference>
<dbReference type="HOGENOM" id="CLU_006344_0_1_1"/>
<protein>
    <submittedName>
        <fullName evidence="2">Uncharacterized protein</fullName>
    </submittedName>
</protein>
<evidence type="ECO:0000256" key="1">
    <source>
        <dbReference type="SAM" id="MobiDB-lite"/>
    </source>
</evidence>
<gene>
    <name evidence="2" type="ORF">LACBIDRAFT_332395</name>
</gene>
<dbReference type="InParanoid" id="B0DSK9"/>
<proteinExistence type="predicted"/>
<dbReference type="Proteomes" id="UP000001194">
    <property type="component" value="Unassembled WGS sequence"/>
</dbReference>
<dbReference type="OrthoDB" id="2418900at2759"/>
<feature type="region of interest" description="Disordered" evidence="1">
    <location>
        <begin position="138"/>
        <end position="162"/>
    </location>
</feature>
<evidence type="ECO:0000313" key="2">
    <source>
        <dbReference type="EMBL" id="EDR02490.1"/>
    </source>
</evidence>
<dbReference type="AlphaFoldDB" id="B0DSK9"/>
<dbReference type="KEGG" id="lbc:LACBIDRAFT_332395"/>
<evidence type="ECO:0000313" key="3">
    <source>
        <dbReference type="Proteomes" id="UP000001194"/>
    </source>
</evidence>
<dbReference type="RefSeq" id="XP_001886853.1">
    <property type="nucleotide sequence ID" value="XM_001886818.1"/>
</dbReference>
<sequence length="397" mass="45518">MPGYPGLRHFKNGILNVSQWTGTKHKEMQHVFMGLLVGAVQPQVLRTARAVIDFIYYAQLQMMHYFASIKSRGSANRYNTEWSKRLHIDFAKEGYRASNKHDFIQQMATWLDRQEATACFGQYLDWLLRCESQEELDSEDLDNDDVDESGHEKVGHGSASHTDVVDDEVSSHSGLPATHLLAVNPGFHWVKLKDIVTQFHTTDFLTLVTRFIRCTHPPPEQPTLPNATDVFDIYKWLSIHLKDLAAVGHIGTLQRIRAMPLTLGRKHDSPENFDTVLVRSESEKGNQATKGTCLEDHLHCDHSLPQYLVYIEWFNLLRSPDPDSGLCFVTRSSHHNQPISEVVPLCNVVLGCHLIPKFSTKFSPAKWNHLKILNNWKTFSLNKYIDLATFYEHQVFR</sequence>